<protein>
    <recommendedName>
        <fullName evidence="3">Spermatogenesis-associated protein 1 C-terminal domain-containing protein</fullName>
    </recommendedName>
</protein>
<dbReference type="PANTHER" id="PTHR14421">
    <property type="entry name" value="SPERMATOGENESIS-ASSOCIATED PROTEIN 1"/>
    <property type="match status" value="1"/>
</dbReference>
<evidence type="ECO:0000313" key="5">
    <source>
        <dbReference type="Proteomes" id="UP000678393"/>
    </source>
</evidence>
<organism evidence="4 5">
    <name type="scientific">Candidula unifasciata</name>
    <dbReference type="NCBI Taxonomy" id="100452"/>
    <lineage>
        <taxon>Eukaryota</taxon>
        <taxon>Metazoa</taxon>
        <taxon>Spiralia</taxon>
        <taxon>Lophotrochozoa</taxon>
        <taxon>Mollusca</taxon>
        <taxon>Gastropoda</taxon>
        <taxon>Heterobranchia</taxon>
        <taxon>Euthyneura</taxon>
        <taxon>Panpulmonata</taxon>
        <taxon>Eupulmonata</taxon>
        <taxon>Stylommatophora</taxon>
        <taxon>Helicina</taxon>
        <taxon>Helicoidea</taxon>
        <taxon>Geomitridae</taxon>
        <taxon>Candidula</taxon>
    </lineage>
</organism>
<feature type="compositionally biased region" description="Basic and acidic residues" evidence="2">
    <location>
        <begin position="87"/>
        <end position="98"/>
    </location>
</feature>
<evidence type="ECO:0000256" key="1">
    <source>
        <dbReference type="SAM" id="Coils"/>
    </source>
</evidence>
<proteinExistence type="predicted"/>
<evidence type="ECO:0000256" key="2">
    <source>
        <dbReference type="SAM" id="MobiDB-lite"/>
    </source>
</evidence>
<evidence type="ECO:0000259" key="3">
    <source>
        <dbReference type="Pfam" id="PF15743"/>
    </source>
</evidence>
<comment type="caution">
    <text evidence="4">The sequence shown here is derived from an EMBL/GenBank/DDBJ whole genome shotgun (WGS) entry which is preliminary data.</text>
</comment>
<dbReference type="EMBL" id="CAJHNH020000169">
    <property type="protein sequence ID" value="CAG5115822.1"/>
    <property type="molecule type" value="Genomic_DNA"/>
</dbReference>
<accession>A0A8S3YKC7</accession>
<dbReference type="InterPro" id="IPR031478">
    <property type="entry name" value="SPATA1_C"/>
</dbReference>
<reference evidence="4" key="1">
    <citation type="submission" date="2021-04" db="EMBL/GenBank/DDBJ databases">
        <authorList>
            <consortium name="Molecular Ecology Group"/>
        </authorList>
    </citation>
    <scope>NUCLEOTIDE SEQUENCE</scope>
</reference>
<keyword evidence="1" id="KW-0175">Coiled coil</keyword>
<dbReference type="InterPro" id="IPR039062">
    <property type="entry name" value="SPAT1"/>
</dbReference>
<keyword evidence="5" id="KW-1185">Reference proteome</keyword>
<feature type="coiled-coil region" evidence="1">
    <location>
        <begin position="7"/>
        <end position="55"/>
    </location>
</feature>
<sequence>NNYVIQSTKLQHEIEDLQRRVENARMKLTAEMKLRNQAQGELRALRAELTQRKQSIELNRQHQLAALNNFQNSGNENNSSSENLVTHPEHGKPYYEGL</sequence>
<dbReference type="OrthoDB" id="9901850at2759"/>
<feature type="compositionally biased region" description="Low complexity" evidence="2">
    <location>
        <begin position="69"/>
        <end position="83"/>
    </location>
</feature>
<dbReference type="AlphaFoldDB" id="A0A8S3YKC7"/>
<feature type="non-terminal residue" evidence="4">
    <location>
        <position position="98"/>
    </location>
</feature>
<dbReference type="PANTHER" id="PTHR14421:SF3">
    <property type="entry name" value="SPERMATOGENESIS-ASSOCIATED PROTEIN 1"/>
    <property type="match status" value="1"/>
</dbReference>
<feature type="region of interest" description="Disordered" evidence="2">
    <location>
        <begin position="69"/>
        <end position="98"/>
    </location>
</feature>
<dbReference type="Proteomes" id="UP000678393">
    <property type="component" value="Unassembled WGS sequence"/>
</dbReference>
<evidence type="ECO:0000313" key="4">
    <source>
        <dbReference type="EMBL" id="CAG5115822.1"/>
    </source>
</evidence>
<dbReference type="Pfam" id="PF15743">
    <property type="entry name" value="SPATA1_C"/>
    <property type="match status" value="1"/>
</dbReference>
<feature type="domain" description="Spermatogenesis-associated protein 1 C-terminal" evidence="3">
    <location>
        <begin position="1"/>
        <end position="53"/>
    </location>
</feature>
<name>A0A8S3YKC7_9EUPU</name>
<gene>
    <name evidence="4" type="ORF">CUNI_LOCUS1380</name>
</gene>